<accession>A0ABU0IXY3</accession>
<dbReference type="Gene3D" id="3.40.50.2300">
    <property type="match status" value="1"/>
</dbReference>
<comment type="caution">
    <text evidence="4">The sequence shown here is derived from an EMBL/GenBank/DDBJ whole genome shotgun (WGS) entry which is preliminary data.</text>
</comment>
<dbReference type="PANTHER" id="PTHR44591:SF3">
    <property type="entry name" value="RESPONSE REGULATORY DOMAIN-CONTAINING PROTEIN"/>
    <property type="match status" value="1"/>
</dbReference>
<evidence type="ECO:0000313" key="4">
    <source>
        <dbReference type="EMBL" id="MDQ0466878.1"/>
    </source>
</evidence>
<gene>
    <name evidence="4" type="ORF">QO010_004675</name>
</gene>
<keyword evidence="5" id="KW-1185">Reference proteome</keyword>
<dbReference type="SUPFAM" id="SSF52172">
    <property type="entry name" value="CheY-like"/>
    <property type="match status" value="1"/>
</dbReference>
<dbReference type="PANTHER" id="PTHR44591">
    <property type="entry name" value="STRESS RESPONSE REGULATOR PROTEIN 1"/>
    <property type="match status" value="1"/>
</dbReference>
<evidence type="ECO:0000256" key="1">
    <source>
        <dbReference type="ARBA" id="ARBA00022553"/>
    </source>
</evidence>
<sequence length="194" mass="21020">MSGPPEADNLIRSTRFLVVDDNAPWIRLVREVLLAWGAVAVRGVSSVAQAQAVLEKHDVGMIISDLVMPEEDGFSLVRWVRAHENPVLQRTPFAIITSETSRLNITRAACCGADLVIEKPLKPALLLPRMKALLAARAAKPRPTPPCGKILTVPCPLIPIKPSPSEVSATLKALVSEAASEPCKWMPVSTFDVF</sequence>
<protein>
    <submittedName>
        <fullName evidence="4">DNA-binding response OmpR family regulator</fullName>
    </submittedName>
</protein>
<dbReference type="InterPro" id="IPR011006">
    <property type="entry name" value="CheY-like_superfamily"/>
</dbReference>
<name>A0ABU0IXY3_9CAUL</name>
<dbReference type="SMART" id="SM00448">
    <property type="entry name" value="REC"/>
    <property type="match status" value="1"/>
</dbReference>
<organism evidence="4 5">
    <name type="scientific">Caulobacter ginsengisoli</name>
    <dbReference type="NCBI Taxonomy" id="400775"/>
    <lineage>
        <taxon>Bacteria</taxon>
        <taxon>Pseudomonadati</taxon>
        <taxon>Pseudomonadota</taxon>
        <taxon>Alphaproteobacteria</taxon>
        <taxon>Caulobacterales</taxon>
        <taxon>Caulobacteraceae</taxon>
        <taxon>Caulobacter</taxon>
    </lineage>
</organism>
<dbReference type="GO" id="GO:0003677">
    <property type="term" value="F:DNA binding"/>
    <property type="evidence" value="ECO:0007669"/>
    <property type="project" value="UniProtKB-KW"/>
</dbReference>
<evidence type="ECO:0000256" key="2">
    <source>
        <dbReference type="PROSITE-ProRule" id="PRU00169"/>
    </source>
</evidence>
<dbReference type="EMBL" id="JAUSVS010000016">
    <property type="protein sequence ID" value="MDQ0466878.1"/>
    <property type="molecule type" value="Genomic_DNA"/>
</dbReference>
<evidence type="ECO:0000313" key="5">
    <source>
        <dbReference type="Proteomes" id="UP001228905"/>
    </source>
</evidence>
<keyword evidence="1 2" id="KW-0597">Phosphoprotein</keyword>
<proteinExistence type="predicted"/>
<dbReference type="Pfam" id="PF00072">
    <property type="entry name" value="Response_reg"/>
    <property type="match status" value="1"/>
</dbReference>
<evidence type="ECO:0000259" key="3">
    <source>
        <dbReference type="PROSITE" id="PS50110"/>
    </source>
</evidence>
<feature type="domain" description="Response regulatory" evidence="3">
    <location>
        <begin position="15"/>
        <end position="134"/>
    </location>
</feature>
<dbReference type="Proteomes" id="UP001228905">
    <property type="component" value="Unassembled WGS sequence"/>
</dbReference>
<feature type="modified residue" description="4-aspartylphosphate" evidence="2">
    <location>
        <position position="65"/>
    </location>
</feature>
<reference evidence="4 5" key="1">
    <citation type="submission" date="2023-07" db="EMBL/GenBank/DDBJ databases">
        <title>Genomic Encyclopedia of Type Strains, Phase IV (KMG-IV): sequencing the most valuable type-strain genomes for metagenomic binning, comparative biology and taxonomic classification.</title>
        <authorList>
            <person name="Goeker M."/>
        </authorList>
    </citation>
    <scope>NUCLEOTIDE SEQUENCE [LARGE SCALE GENOMIC DNA]</scope>
    <source>
        <strain evidence="4 5">DSM 18695</strain>
    </source>
</reference>
<dbReference type="PROSITE" id="PS50110">
    <property type="entry name" value="RESPONSE_REGULATORY"/>
    <property type="match status" value="1"/>
</dbReference>
<keyword evidence="4" id="KW-0238">DNA-binding</keyword>
<dbReference type="InterPro" id="IPR050595">
    <property type="entry name" value="Bact_response_regulator"/>
</dbReference>
<dbReference type="InterPro" id="IPR001789">
    <property type="entry name" value="Sig_transdc_resp-reg_receiver"/>
</dbReference>
<dbReference type="RefSeq" id="WP_307353080.1">
    <property type="nucleotide sequence ID" value="NZ_JAUSVS010000016.1"/>
</dbReference>